<organism evidence="1">
    <name type="scientific">uncultured Anaerotruncus sp</name>
    <dbReference type="NCBI Taxonomy" id="905011"/>
    <lineage>
        <taxon>Bacteria</taxon>
        <taxon>Bacillati</taxon>
        <taxon>Bacillota</taxon>
        <taxon>Clostridia</taxon>
        <taxon>Eubacteriales</taxon>
        <taxon>Oscillospiraceae</taxon>
        <taxon>Anaerotruncus</taxon>
        <taxon>environmental samples</taxon>
    </lineage>
</organism>
<dbReference type="AlphaFoldDB" id="A0A1C6H4E9"/>
<dbReference type="EMBL" id="FMHG01000001">
    <property type="protein sequence ID" value="SCJ52459.1"/>
    <property type="molecule type" value="Genomic_DNA"/>
</dbReference>
<protein>
    <submittedName>
        <fullName evidence="1">Uncharacterized protein</fullName>
    </submittedName>
</protein>
<gene>
    <name evidence="1" type="ORF">SAMEA3545359_00673</name>
</gene>
<sequence length="80" mass="9114">MQERLDREQPGEQRYKDHADYGYTSAGHKLLHALRFCARVVVAVTFQQVDDTPDTKTSAQSDNESLKNGNCLFKKCHIVC</sequence>
<reference evidence="1" key="1">
    <citation type="submission" date="2015-09" db="EMBL/GenBank/DDBJ databases">
        <authorList>
            <consortium name="Pathogen Informatics"/>
        </authorList>
    </citation>
    <scope>NUCLEOTIDE SEQUENCE</scope>
    <source>
        <strain evidence="1">2789STDY5834896</strain>
    </source>
</reference>
<name>A0A1C6H4E9_9FIRM</name>
<evidence type="ECO:0000313" key="1">
    <source>
        <dbReference type="EMBL" id="SCJ52459.1"/>
    </source>
</evidence>
<proteinExistence type="predicted"/>
<accession>A0A1C6H4E9</accession>